<reference evidence="3 4" key="1">
    <citation type="submission" date="2021-06" db="EMBL/GenBank/DDBJ databases">
        <title>Ecological speciation of a Streptomyces species isolated from different habitats and geographic origins.</title>
        <authorList>
            <person name="Wang J."/>
        </authorList>
    </citation>
    <scope>NUCLEOTIDE SEQUENCE [LARGE SCALE GENOMIC DNA]</scope>
    <source>
        <strain evidence="3 4">FXJ8.012</strain>
    </source>
</reference>
<dbReference type="RefSeq" id="WP_037771228.1">
    <property type="nucleotide sequence ID" value="NZ_BNEF01000005.1"/>
</dbReference>
<gene>
    <name evidence="3" type="ORF">KVH32_32820</name>
</gene>
<dbReference type="InterPro" id="IPR021331">
    <property type="entry name" value="Hva1_TUDOR"/>
</dbReference>
<dbReference type="Gene3D" id="2.30.30.1060">
    <property type="match status" value="1"/>
</dbReference>
<sequence>MASGFEVGDHVRWNSEAGHVQGVVVKKHTADVRFKGRTRHCSPDDPQYEIKSDRTDHVAMHKGSALTKARAKDRPGA</sequence>
<evidence type="ECO:0000259" key="2">
    <source>
        <dbReference type="Pfam" id="PF11160"/>
    </source>
</evidence>
<dbReference type="EMBL" id="JAHSTP010000020">
    <property type="protein sequence ID" value="MBZ6155914.1"/>
    <property type="molecule type" value="Genomic_DNA"/>
</dbReference>
<accession>A0ABS7WE44</accession>
<dbReference type="Pfam" id="PF11160">
    <property type="entry name" value="Hva1_TUDOR"/>
    <property type="match status" value="1"/>
</dbReference>
<protein>
    <submittedName>
        <fullName evidence="3">DUF2945 domain-containing protein</fullName>
    </submittedName>
</protein>
<feature type="region of interest" description="Disordered" evidence="1">
    <location>
        <begin position="56"/>
        <end position="77"/>
    </location>
</feature>
<evidence type="ECO:0000256" key="1">
    <source>
        <dbReference type="SAM" id="MobiDB-lite"/>
    </source>
</evidence>
<keyword evidence="4" id="KW-1185">Reference proteome</keyword>
<feature type="domain" description="Hypervirulence associated protein TUDOR" evidence="2">
    <location>
        <begin position="8"/>
        <end position="66"/>
    </location>
</feature>
<organism evidence="3 4">
    <name type="scientific">Streptomyces olivaceus</name>
    <dbReference type="NCBI Taxonomy" id="47716"/>
    <lineage>
        <taxon>Bacteria</taxon>
        <taxon>Bacillati</taxon>
        <taxon>Actinomycetota</taxon>
        <taxon>Actinomycetes</taxon>
        <taxon>Kitasatosporales</taxon>
        <taxon>Streptomycetaceae</taxon>
        <taxon>Streptomyces</taxon>
    </lineage>
</organism>
<evidence type="ECO:0000313" key="4">
    <source>
        <dbReference type="Proteomes" id="UP000758701"/>
    </source>
</evidence>
<name>A0ABS7WE44_STROV</name>
<evidence type="ECO:0000313" key="3">
    <source>
        <dbReference type="EMBL" id="MBZ6155914.1"/>
    </source>
</evidence>
<proteinExistence type="predicted"/>
<comment type="caution">
    <text evidence="3">The sequence shown here is derived from an EMBL/GenBank/DDBJ whole genome shotgun (WGS) entry which is preliminary data.</text>
</comment>
<dbReference type="GeneID" id="69765489"/>
<dbReference type="Proteomes" id="UP000758701">
    <property type="component" value="Unassembled WGS sequence"/>
</dbReference>